<feature type="region of interest" description="Disordered" evidence="2">
    <location>
        <begin position="301"/>
        <end position="369"/>
    </location>
</feature>
<comment type="caution">
    <text evidence="3">The sequence shown here is derived from an EMBL/GenBank/DDBJ whole genome shotgun (WGS) entry which is preliminary data.</text>
</comment>
<feature type="compositionally biased region" description="Polar residues" evidence="2">
    <location>
        <begin position="357"/>
        <end position="369"/>
    </location>
</feature>
<evidence type="ECO:0000256" key="1">
    <source>
        <dbReference type="SAM" id="Coils"/>
    </source>
</evidence>
<evidence type="ECO:0000256" key="2">
    <source>
        <dbReference type="SAM" id="MobiDB-lite"/>
    </source>
</evidence>
<sequence>MQAQINKVKQDPKYQADTRKLEIIETLDGYNQILERSLGQIEERLEELKSELKKPHNGSLTSRKQSLKTETLKSKKSLQNSQIKQSITYLSKLKSQEKSLKQKLKKAKGSSNFTEKQKKIDQNLQKIHDLQKQLYDQNLTIKRTGEKFLKNSKRDRSPQKLKGMVSQINDFKHKILKRQAEYEMQEDLTKEQILENTDKLEFQNEEILEKIEKVKGEKKSKVLNEEGKKKDIERVTAERDEAKEIFENMKKENEQEIKFSKKITKEVLSEHKALKLKLAEVVKEGRMLKIKMKQKERKLNMGAKLNPLNHTPHSPAKSKNNNKDLLGVRNSGTNSMVNLKSTDKELDETPVRVSADIGSTNHTTLPQIK</sequence>
<protein>
    <submittedName>
        <fullName evidence="3">Uncharacterized protein</fullName>
    </submittedName>
</protein>
<feature type="compositionally biased region" description="Basic and acidic residues" evidence="2">
    <location>
        <begin position="341"/>
        <end position="350"/>
    </location>
</feature>
<evidence type="ECO:0000313" key="4">
    <source>
        <dbReference type="Proteomes" id="UP001295684"/>
    </source>
</evidence>
<feature type="coiled-coil region" evidence="1">
    <location>
        <begin position="197"/>
        <end position="255"/>
    </location>
</feature>
<evidence type="ECO:0000313" key="3">
    <source>
        <dbReference type="EMBL" id="CAI2367241.1"/>
    </source>
</evidence>
<accession>A0AAD1XE17</accession>
<dbReference type="Proteomes" id="UP001295684">
    <property type="component" value="Unassembled WGS sequence"/>
</dbReference>
<keyword evidence="1" id="KW-0175">Coiled coil</keyword>
<dbReference type="AlphaFoldDB" id="A0AAD1XE17"/>
<feature type="compositionally biased region" description="Polar residues" evidence="2">
    <location>
        <begin position="330"/>
        <end position="340"/>
    </location>
</feature>
<reference evidence="3" key="1">
    <citation type="submission" date="2023-07" db="EMBL/GenBank/DDBJ databases">
        <authorList>
            <consortium name="AG Swart"/>
            <person name="Singh M."/>
            <person name="Singh A."/>
            <person name="Seah K."/>
            <person name="Emmerich C."/>
        </authorList>
    </citation>
    <scope>NUCLEOTIDE SEQUENCE</scope>
    <source>
        <strain evidence="3">DP1</strain>
    </source>
</reference>
<organism evidence="3 4">
    <name type="scientific">Euplotes crassus</name>
    <dbReference type="NCBI Taxonomy" id="5936"/>
    <lineage>
        <taxon>Eukaryota</taxon>
        <taxon>Sar</taxon>
        <taxon>Alveolata</taxon>
        <taxon>Ciliophora</taxon>
        <taxon>Intramacronucleata</taxon>
        <taxon>Spirotrichea</taxon>
        <taxon>Hypotrichia</taxon>
        <taxon>Euplotida</taxon>
        <taxon>Euplotidae</taxon>
        <taxon>Moneuplotes</taxon>
    </lineage>
</organism>
<feature type="region of interest" description="Disordered" evidence="2">
    <location>
        <begin position="49"/>
        <end position="75"/>
    </location>
</feature>
<dbReference type="EMBL" id="CAMPGE010008341">
    <property type="protein sequence ID" value="CAI2367241.1"/>
    <property type="molecule type" value="Genomic_DNA"/>
</dbReference>
<keyword evidence="4" id="KW-1185">Reference proteome</keyword>
<proteinExistence type="predicted"/>
<gene>
    <name evidence="3" type="ORF">ECRASSUSDP1_LOCUS8521</name>
</gene>
<name>A0AAD1XE17_EUPCR</name>